<dbReference type="OrthoDB" id="9815825at2"/>
<gene>
    <name evidence="2" type="ORF">DFP95_12527</name>
</gene>
<dbReference type="Gene3D" id="3.40.50.720">
    <property type="entry name" value="NAD(P)-binding Rossmann-like Domain"/>
    <property type="match status" value="1"/>
</dbReference>
<dbReference type="InterPro" id="IPR051450">
    <property type="entry name" value="Gfo/Idh/MocA_Oxidoreductases"/>
</dbReference>
<dbReference type="EMBL" id="QRDY01000025">
    <property type="protein sequence ID" value="RED54407.1"/>
    <property type="molecule type" value="Genomic_DNA"/>
</dbReference>
<sequence>MTKLKVGIIGVGEVAQIIHLPILESLPELYEMVALCDISPKLLAKMGEKYSVKNLYSNAEEMLDRTEMDAVFILNNMEYHTDCTVAALRRNIHVFVEKPMCVTVAEAEEIIRARNASSAQVMVGYMRRFAPAYLRALEEVRTLGPINYARVRDIIGPNAFFTSQSGMKVYRFDDIPAEAAQDRKARNTRLMREAIGEQSPETYAAYGLLLGLNSHDISAMRELLGVPIGVKAVTSSHGGRFKTAILEFDGYHAVFETGVDQQGRFDAHIEVYGESKSLLIQYDTPYLRQLPTTLRIRETIGDSLEETVIRPTYKDAYTCELEYFHQVAATGMPPKTTPEDYVQDLRIFAMMMDAIK</sequence>
<evidence type="ECO:0000259" key="1">
    <source>
        <dbReference type="Pfam" id="PF01408"/>
    </source>
</evidence>
<keyword evidence="3" id="KW-1185">Reference proteome</keyword>
<dbReference type="GO" id="GO:0000166">
    <property type="term" value="F:nucleotide binding"/>
    <property type="evidence" value="ECO:0007669"/>
    <property type="project" value="InterPro"/>
</dbReference>
<organism evidence="2 3">
    <name type="scientific">Cohnella lupini</name>
    <dbReference type="NCBI Taxonomy" id="1294267"/>
    <lineage>
        <taxon>Bacteria</taxon>
        <taxon>Bacillati</taxon>
        <taxon>Bacillota</taxon>
        <taxon>Bacilli</taxon>
        <taxon>Bacillales</taxon>
        <taxon>Paenibacillaceae</taxon>
        <taxon>Cohnella</taxon>
    </lineage>
</organism>
<accession>A0A3D9HY25</accession>
<reference evidence="2 3" key="1">
    <citation type="submission" date="2018-07" db="EMBL/GenBank/DDBJ databases">
        <title>Genomic Encyclopedia of Type Strains, Phase III (KMG-III): the genomes of soil and plant-associated and newly described type strains.</title>
        <authorList>
            <person name="Whitman W."/>
        </authorList>
    </citation>
    <scope>NUCLEOTIDE SEQUENCE [LARGE SCALE GENOMIC DNA]</scope>
    <source>
        <strain evidence="2 3">CECT 8236</strain>
    </source>
</reference>
<dbReference type="PANTHER" id="PTHR43377">
    <property type="entry name" value="BILIVERDIN REDUCTASE A"/>
    <property type="match status" value="1"/>
</dbReference>
<evidence type="ECO:0000313" key="2">
    <source>
        <dbReference type="EMBL" id="RED54407.1"/>
    </source>
</evidence>
<dbReference type="InterPro" id="IPR000683">
    <property type="entry name" value="Gfo/Idh/MocA-like_OxRdtase_N"/>
</dbReference>
<dbReference type="PANTHER" id="PTHR43377:SF1">
    <property type="entry name" value="BILIVERDIN REDUCTASE A"/>
    <property type="match status" value="1"/>
</dbReference>
<comment type="caution">
    <text evidence="2">The sequence shown here is derived from an EMBL/GenBank/DDBJ whole genome shotgun (WGS) entry which is preliminary data.</text>
</comment>
<dbReference type="RefSeq" id="WP_115995415.1">
    <property type="nucleotide sequence ID" value="NZ_QRDY01000025.1"/>
</dbReference>
<protein>
    <submittedName>
        <fullName evidence="2">Putative dehydrogenase</fullName>
    </submittedName>
</protein>
<feature type="domain" description="Gfo/Idh/MocA-like oxidoreductase N-terminal" evidence="1">
    <location>
        <begin position="4"/>
        <end position="125"/>
    </location>
</feature>
<dbReference type="SUPFAM" id="SSF51735">
    <property type="entry name" value="NAD(P)-binding Rossmann-fold domains"/>
    <property type="match status" value="1"/>
</dbReference>
<proteinExistence type="predicted"/>
<evidence type="ECO:0000313" key="3">
    <source>
        <dbReference type="Proteomes" id="UP000256869"/>
    </source>
</evidence>
<dbReference type="SUPFAM" id="SSF55347">
    <property type="entry name" value="Glyceraldehyde-3-phosphate dehydrogenase-like, C-terminal domain"/>
    <property type="match status" value="1"/>
</dbReference>
<dbReference type="AlphaFoldDB" id="A0A3D9HY25"/>
<dbReference type="Pfam" id="PF01408">
    <property type="entry name" value="GFO_IDH_MocA"/>
    <property type="match status" value="1"/>
</dbReference>
<dbReference type="Gene3D" id="3.30.360.10">
    <property type="entry name" value="Dihydrodipicolinate Reductase, domain 2"/>
    <property type="match status" value="1"/>
</dbReference>
<dbReference type="Proteomes" id="UP000256869">
    <property type="component" value="Unassembled WGS sequence"/>
</dbReference>
<dbReference type="InterPro" id="IPR036291">
    <property type="entry name" value="NAD(P)-bd_dom_sf"/>
</dbReference>
<name>A0A3D9HY25_9BACL</name>